<dbReference type="InterPro" id="IPR027417">
    <property type="entry name" value="P-loop_NTPase"/>
</dbReference>
<organism evidence="1">
    <name type="scientific">marine metagenome</name>
    <dbReference type="NCBI Taxonomy" id="408172"/>
    <lineage>
        <taxon>unclassified sequences</taxon>
        <taxon>metagenomes</taxon>
        <taxon>ecological metagenomes</taxon>
    </lineage>
</organism>
<dbReference type="AlphaFoldDB" id="A0A382U913"/>
<feature type="non-terminal residue" evidence="1">
    <location>
        <position position="1"/>
    </location>
</feature>
<evidence type="ECO:0000313" key="1">
    <source>
        <dbReference type="EMBL" id="SVD30784.1"/>
    </source>
</evidence>
<protein>
    <submittedName>
        <fullName evidence="1">Uncharacterized protein</fullName>
    </submittedName>
</protein>
<feature type="non-terminal residue" evidence="1">
    <location>
        <position position="295"/>
    </location>
</feature>
<name>A0A382U913_9ZZZZ</name>
<reference evidence="1" key="1">
    <citation type="submission" date="2018-05" db="EMBL/GenBank/DDBJ databases">
        <authorList>
            <person name="Lanie J.A."/>
            <person name="Ng W.-L."/>
            <person name="Kazmierczak K.M."/>
            <person name="Andrzejewski T.M."/>
            <person name="Davidsen T.M."/>
            <person name="Wayne K.J."/>
            <person name="Tettelin H."/>
            <person name="Glass J.I."/>
            <person name="Rusch D."/>
            <person name="Podicherti R."/>
            <person name="Tsui H.-C.T."/>
            <person name="Winkler M.E."/>
        </authorList>
    </citation>
    <scope>NUCLEOTIDE SEQUENCE</scope>
</reference>
<dbReference type="EMBL" id="UINC01142448">
    <property type="protein sequence ID" value="SVD30784.1"/>
    <property type="molecule type" value="Genomic_DNA"/>
</dbReference>
<proteinExistence type="predicted"/>
<accession>A0A382U913</accession>
<sequence length="295" mass="32237">VCPFHESLPLSMVDDEMYKAPPTFIVATIDKFANIVLVKEAGAFLGTGTGRFPPSLIIQDELHLISGPLGTIAAVYEAGIDETIRHNFNHLGLARRKGKYIASTATIRNADTQVRRLFGRDVALFPPRGVKAADSFFTREEKKPETARLYIGVMAQGLRSTSAAYWVAAAILEAVDLKRNTLLDGDKSEIDFLWTLLCYCNSKRELGLINKAVNGEISERIGVYREASSGICEEPPRSTSGLSKCEVSADAVKNVGEVRRDLSMRGSLDFVPCTNMVSVGIDINRLGLMLVNGQP</sequence>
<gene>
    <name evidence="1" type="ORF">METZ01_LOCUS383638</name>
</gene>
<dbReference type="SUPFAM" id="SSF52540">
    <property type="entry name" value="P-loop containing nucleoside triphosphate hydrolases"/>
    <property type="match status" value="1"/>
</dbReference>